<dbReference type="EMBL" id="LPWH01000120">
    <property type="protein sequence ID" value="POQ98615.1"/>
    <property type="molecule type" value="Genomic_DNA"/>
</dbReference>
<comment type="caution">
    <text evidence="5">The sequence shown here is derived from an EMBL/GenBank/DDBJ whole genome shotgun (WGS) entry which is preliminary data.</text>
</comment>
<feature type="site" description="Important for autoinhibition of adenylyltransferase activity" evidence="3">
    <location>
        <position position="64"/>
    </location>
</feature>
<evidence type="ECO:0000256" key="2">
    <source>
        <dbReference type="PIRSR" id="PIRSR640198-2"/>
    </source>
</evidence>
<keyword evidence="2" id="KW-0547">Nucleotide-binding</keyword>
<dbReference type="Gene3D" id="1.10.3290.10">
    <property type="entry name" value="Fido-like domain"/>
    <property type="match status" value="1"/>
</dbReference>
<dbReference type="AlphaFoldDB" id="A0A2S4JGL8"/>
<protein>
    <submittedName>
        <fullName evidence="5">Cell filamentation protein Fic</fullName>
    </submittedName>
</protein>
<dbReference type="PANTHER" id="PTHR13504">
    <property type="entry name" value="FIDO DOMAIN-CONTAINING PROTEIN DDB_G0283145"/>
    <property type="match status" value="1"/>
</dbReference>
<feature type="active site" evidence="1">
    <location>
        <position position="187"/>
    </location>
</feature>
<evidence type="ECO:0000256" key="3">
    <source>
        <dbReference type="PIRSR" id="PIRSR640198-3"/>
    </source>
</evidence>
<accession>A0A2S4JGL8</accession>
<dbReference type="PANTHER" id="PTHR13504:SF38">
    <property type="entry name" value="FIDO DOMAIN-CONTAINING PROTEIN"/>
    <property type="match status" value="1"/>
</dbReference>
<dbReference type="InterPro" id="IPR040198">
    <property type="entry name" value="Fido_containing"/>
</dbReference>
<organism evidence="5 6">
    <name type="scientific">Alkalispirochaeta sphaeroplastigenens</name>
    <dbReference type="NCBI Taxonomy" id="1187066"/>
    <lineage>
        <taxon>Bacteria</taxon>
        <taxon>Pseudomonadati</taxon>
        <taxon>Spirochaetota</taxon>
        <taxon>Spirochaetia</taxon>
        <taxon>Spirochaetales</taxon>
        <taxon>Spirochaetaceae</taxon>
        <taxon>Alkalispirochaeta</taxon>
    </lineage>
</organism>
<dbReference type="InterPro" id="IPR036597">
    <property type="entry name" value="Fido-like_dom_sf"/>
</dbReference>
<dbReference type="Pfam" id="PF02661">
    <property type="entry name" value="Fic"/>
    <property type="match status" value="1"/>
</dbReference>
<evidence type="ECO:0000259" key="4">
    <source>
        <dbReference type="PROSITE" id="PS51459"/>
    </source>
</evidence>
<name>A0A2S4JGL8_9SPIO</name>
<feature type="binding site" evidence="2">
    <location>
        <position position="237"/>
    </location>
    <ligand>
        <name>ATP</name>
        <dbReference type="ChEBI" id="CHEBI:30616"/>
    </ligand>
</feature>
<dbReference type="PROSITE" id="PS51459">
    <property type="entry name" value="FIDO"/>
    <property type="match status" value="1"/>
</dbReference>
<dbReference type="SUPFAM" id="SSF140931">
    <property type="entry name" value="Fic-like"/>
    <property type="match status" value="1"/>
</dbReference>
<keyword evidence="6" id="KW-1185">Reference proteome</keyword>
<dbReference type="OrthoDB" id="9813719at2"/>
<sequence>MIVSNDAIMVPMKPPYEITNRILLLYGQITESLGLCKSLLLVKPEARLRRQNRIKTIHSSLAIEGNTLDIEHVTALIENERVVGPRKDIVEVQNAIRAYEHLSELDPYSLNDFLKAHRLLLEGLIESAGQFRKRQVGIIKGAEVQHVAPGYSMVPGLMKDLFDYIKRDSDIDIIKSCVFHYEMEFIHPFEDGNGRMGRYWQTRLLMNVNPIFEYVPIEETIKNNQEQYYKTLAEADNTGKSTGFIEFMLDAINLTLRETIDESNPGNIDFKKRSDFALSLLNEWFDRKDYMKINKGISGATASRDLKQLVEGGRLETSGEGRMTRYKRIG</sequence>
<feature type="domain" description="Fido" evidence="4">
    <location>
        <begin position="108"/>
        <end position="250"/>
    </location>
</feature>
<dbReference type="Gene3D" id="1.10.10.10">
    <property type="entry name" value="Winged helix-like DNA-binding domain superfamily/Winged helix DNA-binding domain"/>
    <property type="match status" value="1"/>
</dbReference>
<dbReference type="GO" id="GO:0005524">
    <property type="term" value="F:ATP binding"/>
    <property type="evidence" value="ECO:0007669"/>
    <property type="project" value="UniProtKB-KW"/>
</dbReference>
<gene>
    <name evidence="5" type="ORF">AU468_12575</name>
</gene>
<feature type="binding site" evidence="2">
    <location>
        <begin position="228"/>
        <end position="229"/>
    </location>
    <ligand>
        <name>ATP</name>
        <dbReference type="ChEBI" id="CHEBI:30616"/>
    </ligand>
</feature>
<dbReference type="RefSeq" id="WP_103681028.1">
    <property type="nucleotide sequence ID" value="NZ_LPWH01000120.1"/>
</dbReference>
<feature type="binding site" evidence="2">
    <location>
        <begin position="191"/>
        <end position="198"/>
    </location>
    <ligand>
        <name>ATP</name>
        <dbReference type="ChEBI" id="CHEBI:30616"/>
    </ligand>
</feature>
<evidence type="ECO:0000313" key="5">
    <source>
        <dbReference type="EMBL" id="POQ98615.1"/>
    </source>
</evidence>
<keyword evidence="2" id="KW-0067">ATP-binding</keyword>
<evidence type="ECO:0000313" key="6">
    <source>
        <dbReference type="Proteomes" id="UP000237350"/>
    </source>
</evidence>
<dbReference type="InterPro" id="IPR003812">
    <property type="entry name" value="Fido"/>
</dbReference>
<dbReference type="Proteomes" id="UP000237350">
    <property type="component" value="Unassembled WGS sequence"/>
</dbReference>
<reference evidence="6" key="1">
    <citation type="submission" date="2015-12" db="EMBL/GenBank/DDBJ databases">
        <authorList>
            <person name="Lodha T.D."/>
            <person name="Chintalapati S."/>
            <person name="Chintalapati V.R."/>
            <person name="Sravanthi T."/>
        </authorList>
    </citation>
    <scope>NUCLEOTIDE SEQUENCE [LARGE SCALE GENOMIC DNA]</scope>
    <source>
        <strain evidence="6">JC133</strain>
    </source>
</reference>
<evidence type="ECO:0000256" key="1">
    <source>
        <dbReference type="PIRSR" id="PIRSR640198-1"/>
    </source>
</evidence>
<dbReference type="InterPro" id="IPR036388">
    <property type="entry name" value="WH-like_DNA-bd_sf"/>
</dbReference>
<proteinExistence type="predicted"/>